<sequence length="68" mass="7348">MGMSRHPTSAYPCSADCISILEMIRNNNMTIVTGQNSVGGTAAATAQLVLPFETWLAVNPKHLYNEIP</sequence>
<protein>
    <submittedName>
        <fullName evidence="1">Uncharacterized protein</fullName>
    </submittedName>
</protein>
<comment type="caution">
    <text evidence="1">The sequence shown here is derived from an EMBL/GenBank/DDBJ whole genome shotgun (WGS) entry which is preliminary data.</text>
</comment>
<evidence type="ECO:0000313" key="1">
    <source>
        <dbReference type="EMBL" id="KAJ5489622.1"/>
    </source>
</evidence>
<organism evidence="1 2">
    <name type="scientific">Penicillium diatomitis</name>
    <dbReference type="NCBI Taxonomy" id="2819901"/>
    <lineage>
        <taxon>Eukaryota</taxon>
        <taxon>Fungi</taxon>
        <taxon>Dikarya</taxon>
        <taxon>Ascomycota</taxon>
        <taxon>Pezizomycotina</taxon>
        <taxon>Eurotiomycetes</taxon>
        <taxon>Eurotiomycetidae</taxon>
        <taxon>Eurotiales</taxon>
        <taxon>Aspergillaceae</taxon>
        <taxon>Penicillium</taxon>
    </lineage>
</organism>
<proteinExistence type="predicted"/>
<reference evidence="1" key="2">
    <citation type="journal article" date="2023" name="IMA Fungus">
        <title>Comparative genomic study of the Penicillium genus elucidates a diverse pangenome and 15 lateral gene transfer events.</title>
        <authorList>
            <person name="Petersen C."/>
            <person name="Sorensen T."/>
            <person name="Nielsen M.R."/>
            <person name="Sondergaard T.E."/>
            <person name="Sorensen J.L."/>
            <person name="Fitzpatrick D.A."/>
            <person name="Frisvad J.C."/>
            <person name="Nielsen K.L."/>
        </authorList>
    </citation>
    <scope>NUCLEOTIDE SEQUENCE</scope>
    <source>
        <strain evidence="1">IBT 30728</strain>
    </source>
</reference>
<keyword evidence="2" id="KW-1185">Reference proteome</keyword>
<dbReference type="RefSeq" id="XP_056791655.1">
    <property type="nucleotide sequence ID" value="XM_056934114.1"/>
</dbReference>
<dbReference type="GeneID" id="81624363"/>
<accession>A0A9W9XF83</accession>
<gene>
    <name evidence="1" type="ORF">N7539_004512</name>
</gene>
<name>A0A9W9XF83_9EURO</name>
<dbReference type="EMBL" id="JAPWDQ010000004">
    <property type="protein sequence ID" value="KAJ5489622.1"/>
    <property type="molecule type" value="Genomic_DNA"/>
</dbReference>
<dbReference type="AlphaFoldDB" id="A0A9W9XF83"/>
<dbReference type="Proteomes" id="UP001148312">
    <property type="component" value="Unassembled WGS sequence"/>
</dbReference>
<reference evidence="1" key="1">
    <citation type="submission" date="2022-12" db="EMBL/GenBank/DDBJ databases">
        <authorList>
            <person name="Petersen C."/>
        </authorList>
    </citation>
    <scope>NUCLEOTIDE SEQUENCE</scope>
    <source>
        <strain evidence="1">IBT 30728</strain>
    </source>
</reference>
<evidence type="ECO:0000313" key="2">
    <source>
        <dbReference type="Proteomes" id="UP001148312"/>
    </source>
</evidence>